<dbReference type="GO" id="GO:0005634">
    <property type="term" value="C:nucleus"/>
    <property type="evidence" value="ECO:0007669"/>
    <property type="project" value="TreeGrafter"/>
</dbReference>
<dbReference type="PANTHER" id="PTHR11949">
    <property type="entry name" value="INTERFERON REGULATORY FACTOR"/>
    <property type="match status" value="1"/>
</dbReference>
<dbReference type="AlphaFoldDB" id="A0A7L3YHT7"/>
<dbReference type="GO" id="GO:0045893">
    <property type="term" value="P:positive regulation of DNA-templated transcription"/>
    <property type="evidence" value="ECO:0007669"/>
    <property type="project" value="UniProtKB-ARBA"/>
</dbReference>
<dbReference type="InterPro" id="IPR036390">
    <property type="entry name" value="WH_DNA-bd_sf"/>
</dbReference>
<dbReference type="GO" id="GO:0000981">
    <property type="term" value="F:DNA-binding transcription factor activity, RNA polymerase II-specific"/>
    <property type="evidence" value="ECO:0007669"/>
    <property type="project" value="TreeGrafter"/>
</dbReference>
<dbReference type="SUPFAM" id="SSF49879">
    <property type="entry name" value="SMAD/FHA domain"/>
    <property type="match status" value="1"/>
</dbReference>
<dbReference type="GO" id="GO:0002376">
    <property type="term" value="P:immune system process"/>
    <property type="evidence" value="ECO:0007669"/>
    <property type="project" value="TreeGrafter"/>
</dbReference>
<dbReference type="PROSITE" id="PS51507">
    <property type="entry name" value="IRF_2"/>
    <property type="match status" value="1"/>
</dbReference>
<proteinExistence type="predicted"/>
<dbReference type="InterPro" id="IPR008984">
    <property type="entry name" value="SMAD_FHA_dom_sf"/>
</dbReference>
<organism evidence="2 3">
    <name type="scientific">Fregetta grallaria</name>
    <name type="common">White-bellied storm-petrel</name>
    <name type="synonym">Procellaria grallaria</name>
    <dbReference type="NCBI Taxonomy" id="79628"/>
    <lineage>
        <taxon>Eukaryota</taxon>
        <taxon>Metazoa</taxon>
        <taxon>Chordata</taxon>
        <taxon>Craniata</taxon>
        <taxon>Vertebrata</taxon>
        <taxon>Euteleostomi</taxon>
        <taxon>Archelosauria</taxon>
        <taxon>Archosauria</taxon>
        <taxon>Dinosauria</taxon>
        <taxon>Saurischia</taxon>
        <taxon>Theropoda</taxon>
        <taxon>Coelurosauria</taxon>
        <taxon>Aves</taxon>
        <taxon>Neognathae</taxon>
        <taxon>Neoaves</taxon>
        <taxon>Aequornithes</taxon>
        <taxon>Procellariiformes</taxon>
        <taxon>Hydrobatidae</taxon>
        <taxon>Fregetta</taxon>
    </lineage>
</organism>
<protein>
    <submittedName>
        <fullName evidence="2">IRF3 factor</fullName>
    </submittedName>
</protein>
<name>A0A7L3YHT7_FREGA</name>
<keyword evidence="3" id="KW-1185">Reference proteome</keyword>
<gene>
    <name evidence="2" type="primary">Irf3</name>
    <name evidence="2" type="ORF">FREGRA_R11205</name>
</gene>
<dbReference type="InterPro" id="IPR036388">
    <property type="entry name" value="WH-like_DNA-bd_sf"/>
</dbReference>
<evidence type="ECO:0000259" key="1">
    <source>
        <dbReference type="PROSITE" id="PS51507"/>
    </source>
</evidence>
<dbReference type="Gene3D" id="1.10.10.10">
    <property type="entry name" value="Winged helix-like DNA-binding domain superfamily/Winged helix DNA-binding domain"/>
    <property type="match status" value="1"/>
</dbReference>
<dbReference type="EMBL" id="VZZT01000085">
    <property type="protein sequence ID" value="NXW00138.1"/>
    <property type="molecule type" value="Genomic_DNA"/>
</dbReference>
<dbReference type="Gene3D" id="2.60.200.10">
    <property type="match status" value="1"/>
</dbReference>
<accession>A0A7L3YHT7</accession>
<dbReference type="InterPro" id="IPR017855">
    <property type="entry name" value="SMAD-like_dom_sf"/>
</dbReference>
<dbReference type="PANTHER" id="PTHR11949:SF2">
    <property type="entry name" value="INTERFERON REGULATORY FACTOR 7"/>
    <property type="match status" value="1"/>
</dbReference>
<comment type="caution">
    <text evidence="2">The sequence shown here is derived from an EMBL/GenBank/DDBJ whole genome shotgun (WGS) entry which is preliminary data.</text>
</comment>
<dbReference type="InterPro" id="IPR001346">
    <property type="entry name" value="Interferon_reg_fact_DNA-bd_dom"/>
</dbReference>
<dbReference type="CDD" id="cd00103">
    <property type="entry name" value="IRF"/>
    <property type="match status" value="1"/>
</dbReference>
<dbReference type="Pfam" id="PF10401">
    <property type="entry name" value="IRF-3"/>
    <property type="match status" value="1"/>
</dbReference>
<feature type="non-terminal residue" evidence="2">
    <location>
        <position position="1"/>
    </location>
</feature>
<dbReference type="InterPro" id="IPR019471">
    <property type="entry name" value="Interferon_reg_factor-3"/>
</dbReference>
<dbReference type="GO" id="GO:0000978">
    <property type="term" value="F:RNA polymerase II cis-regulatory region sequence-specific DNA binding"/>
    <property type="evidence" value="ECO:0007669"/>
    <property type="project" value="TreeGrafter"/>
</dbReference>
<reference evidence="2 3" key="1">
    <citation type="submission" date="2019-09" db="EMBL/GenBank/DDBJ databases">
        <title>Bird 10,000 Genomes (B10K) Project - Family phase.</title>
        <authorList>
            <person name="Zhang G."/>
        </authorList>
    </citation>
    <scope>NUCLEOTIDE SEQUENCE [LARGE SCALE GENOMIC DNA]</scope>
    <source>
        <strain evidence="2">B10K-DU-006-09</strain>
        <tissue evidence="2">Muscle</tissue>
    </source>
</reference>
<feature type="non-terminal residue" evidence="2">
    <location>
        <position position="491"/>
    </location>
</feature>
<dbReference type="Pfam" id="PF00605">
    <property type="entry name" value="IRF"/>
    <property type="match status" value="1"/>
</dbReference>
<dbReference type="SMART" id="SM00348">
    <property type="entry name" value="IRF"/>
    <property type="match status" value="1"/>
</dbReference>
<dbReference type="SUPFAM" id="SSF46785">
    <property type="entry name" value="Winged helix' DNA-binding domain"/>
    <property type="match status" value="1"/>
</dbReference>
<evidence type="ECO:0000313" key="3">
    <source>
        <dbReference type="Proteomes" id="UP000563060"/>
    </source>
</evidence>
<dbReference type="Proteomes" id="UP000563060">
    <property type="component" value="Unassembled WGS sequence"/>
</dbReference>
<dbReference type="SMART" id="SM01243">
    <property type="entry name" value="IRF-3"/>
    <property type="match status" value="1"/>
</dbReference>
<sequence>ARREAQKLRFGPWLVSAVSSGSYRGLRWTDPARSAFRGPHAHPPCTSQAWAKVSGRYEGCPEDPAKWKTNFRSALRSTRMFVLLEDRSKCGDDPHKVFAIAPGEPGPVEGCGGVGRVISGHPAHTTSHLLCPTSGSTDPTRPPKLEDLEMLQWVLQQCDISPRDLGPTTPSWVPAGETGPARGVQDPSQNNCLPLPAFQPWVPVTEQPPLGTYGPPDPMLLEQQGGCCGARSSPGPMPLPCHLPEDTVPVPSPGEAMLFAPAASPMPPPPPPEDNTDGIIPILDVSIYYRGKLFHQEEVGGGRCLLTYQPSDPAVALRPGRLVRFPSPAGLADSKQRRFTEELLGSAGLQLEQRTRKLFATRLKKCKVFWALSQQLEGVGDPPPNLLCRDQETPIFDFNEFCTELRDFRNGQRQRSPDFTIYLCFGQSFSKAKPKESKLILVKLVPKFCEYWHEQVLLEGASSLDSGTVSLQLSDSFSLFELIEQCNMQMD</sequence>
<evidence type="ECO:0000313" key="2">
    <source>
        <dbReference type="EMBL" id="NXW00138.1"/>
    </source>
</evidence>
<feature type="domain" description="IRF tryptophan pentad repeat" evidence="1">
    <location>
        <begin position="7"/>
        <end position="102"/>
    </location>
</feature>